<dbReference type="PANTHER" id="PTHR46889">
    <property type="entry name" value="TRANSPOSASE INSF FOR INSERTION SEQUENCE IS3B-RELATED"/>
    <property type="match status" value="1"/>
</dbReference>
<dbReference type="Gene3D" id="3.30.420.10">
    <property type="entry name" value="Ribonuclease H-like superfamily/Ribonuclease H"/>
    <property type="match status" value="1"/>
</dbReference>
<name>A0ABY3SVW3_9GAMM</name>
<evidence type="ECO:0000259" key="1">
    <source>
        <dbReference type="PROSITE" id="PS50994"/>
    </source>
</evidence>
<gene>
    <name evidence="2" type="ORF">L2Y54_16775</name>
</gene>
<evidence type="ECO:0000313" key="3">
    <source>
        <dbReference type="Proteomes" id="UP001054801"/>
    </source>
</evidence>
<sequence>MPRLRATRPNEVWTWDITKLATEQRGVYLSLYVVLDLYSRFIVAWMVSRKENSHLAKQLMQEASTRYRIGLGELTLHQDRGAPMTAHGYLDLMAELEITCSHSRPRVSNDNPFSESQFKTCKQQPDYPGRFASVSHAREWFADYVEWYNFDHQHSGLAFFTPNECSRIGWATWLFAAKRHCKPPMKPTQNGSSTVRPSLSCRPRKCGLIRHILTKRMKT</sequence>
<dbReference type="RefSeq" id="WP_236497774.1">
    <property type="nucleotide sequence ID" value="NZ_CP091244.1"/>
</dbReference>
<dbReference type="InterPro" id="IPR012337">
    <property type="entry name" value="RNaseH-like_sf"/>
</dbReference>
<dbReference type="InterPro" id="IPR001584">
    <property type="entry name" value="Integrase_cat-core"/>
</dbReference>
<dbReference type="Proteomes" id="UP001054801">
    <property type="component" value="Chromosome"/>
</dbReference>
<protein>
    <submittedName>
        <fullName evidence="2">DDE-type integrase/transposase/recombinase</fullName>
    </submittedName>
</protein>
<dbReference type="SUPFAM" id="SSF53098">
    <property type="entry name" value="Ribonuclease H-like"/>
    <property type="match status" value="1"/>
</dbReference>
<dbReference type="InterPro" id="IPR036397">
    <property type="entry name" value="RNaseH_sf"/>
</dbReference>
<evidence type="ECO:0000313" key="2">
    <source>
        <dbReference type="EMBL" id="UJS23578.1"/>
    </source>
</evidence>
<proteinExistence type="predicted"/>
<organism evidence="2 3">
    <name type="scientific">Thiothrix winogradskyi</name>
    <dbReference type="NCBI Taxonomy" id="96472"/>
    <lineage>
        <taxon>Bacteria</taxon>
        <taxon>Pseudomonadati</taxon>
        <taxon>Pseudomonadota</taxon>
        <taxon>Gammaproteobacteria</taxon>
        <taxon>Thiotrichales</taxon>
        <taxon>Thiotrichaceae</taxon>
        <taxon>Thiothrix</taxon>
    </lineage>
</organism>
<keyword evidence="3" id="KW-1185">Reference proteome</keyword>
<feature type="domain" description="Integrase catalytic" evidence="1">
    <location>
        <begin position="5"/>
        <end position="170"/>
    </location>
</feature>
<reference evidence="2" key="1">
    <citation type="journal article" date="2022" name="Microorganisms">
        <title>Two New Species of Filamentous Sulfur Bacteria of the Genus Thiothrix, Thiothrix winogradskyi sp. nov. and 'Candidatus Thiothrix sulfatifontis' sp. nov.</title>
        <authorList>
            <person name="Ravin N.V."/>
            <person name="Rossetti S."/>
            <person name="Beletsky A.V."/>
            <person name="Kadnikov V.V."/>
            <person name="Rudenko T.S."/>
            <person name="Smolyakov D.D."/>
            <person name="Moskvitina M.I."/>
            <person name="Gureeva M.V."/>
            <person name="Mardanov A.V."/>
            <person name="Grabovich M.Y."/>
        </authorList>
    </citation>
    <scope>NUCLEOTIDE SEQUENCE</scope>
    <source>
        <strain evidence="2">CT3</strain>
    </source>
</reference>
<accession>A0ABY3SVW3</accession>
<dbReference type="PANTHER" id="PTHR46889:SF4">
    <property type="entry name" value="TRANSPOSASE INSO FOR INSERTION SEQUENCE ELEMENT IS911B-RELATED"/>
    <property type="match status" value="1"/>
</dbReference>
<dbReference type="Pfam" id="PF00665">
    <property type="entry name" value="rve"/>
    <property type="match status" value="1"/>
</dbReference>
<dbReference type="InterPro" id="IPR050900">
    <property type="entry name" value="Transposase_IS3/IS150/IS904"/>
</dbReference>
<dbReference type="PROSITE" id="PS50994">
    <property type="entry name" value="INTEGRASE"/>
    <property type="match status" value="1"/>
</dbReference>
<dbReference type="EMBL" id="CP091244">
    <property type="protein sequence ID" value="UJS23578.1"/>
    <property type="molecule type" value="Genomic_DNA"/>
</dbReference>